<dbReference type="InterPro" id="IPR045865">
    <property type="entry name" value="ACT-like_dom_sf"/>
</dbReference>
<name>A0A1K2HRY0_9NEIS</name>
<dbReference type="PANTHER" id="PTHR39199">
    <property type="entry name" value="BLR5128 PROTEIN"/>
    <property type="match status" value="1"/>
</dbReference>
<proteinExistence type="predicted"/>
<accession>A0A1K2HRY0</accession>
<organism evidence="2 3">
    <name type="scientific">Chitinimonas taiwanensis DSM 18899</name>
    <dbReference type="NCBI Taxonomy" id="1121279"/>
    <lineage>
        <taxon>Bacteria</taxon>
        <taxon>Pseudomonadati</taxon>
        <taxon>Pseudomonadota</taxon>
        <taxon>Betaproteobacteria</taxon>
        <taxon>Neisseriales</taxon>
        <taxon>Chitinibacteraceae</taxon>
        <taxon>Chitinimonas</taxon>
    </lineage>
</organism>
<dbReference type="PANTHER" id="PTHR39199:SF1">
    <property type="entry name" value="BLR5128 PROTEIN"/>
    <property type="match status" value="1"/>
</dbReference>
<dbReference type="STRING" id="1121279.SAMN02745887_03333"/>
<dbReference type="Pfam" id="PF10000">
    <property type="entry name" value="ACT_3"/>
    <property type="match status" value="1"/>
</dbReference>
<dbReference type="EMBL" id="FPKR01000014">
    <property type="protein sequence ID" value="SFZ79026.1"/>
    <property type="molecule type" value="Genomic_DNA"/>
</dbReference>
<dbReference type="Gene3D" id="3.30.2130.10">
    <property type="entry name" value="VC0802-like"/>
    <property type="match status" value="1"/>
</dbReference>
<evidence type="ECO:0000313" key="2">
    <source>
        <dbReference type="EMBL" id="SFZ79026.1"/>
    </source>
</evidence>
<gene>
    <name evidence="2" type="ORF">SAMN02745887_03333</name>
</gene>
<feature type="domain" description="DUF2241" evidence="1">
    <location>
        <begin position="5"/>
        <end position="70"/>
    </location>
</feature>
<reference evidence="2 3" key="1">
    <citation type="submission" date="2016-11" db="EMBL/GenBank/DDBJ databases">
        <authorList>
            <person name="Jaros S."/>
            <person name="Januszkiewicz K."/>
            <person name="Wedrychowicz H."/>
        </authorList>
    </citation>
    <scope>NUCLEOTIDE SEQUENCE [LARGE SCALE GENOMIC DNA]</scope>
    <source>
        <strain evidence="2 3">DSM 18899</strain>
    </source>
</reference>
<evidence type="ECO:0000259" key="1">
    <source>
        <dbReference type="Pfam" id="PF10000"/>
    </source>
</evidence>
<evidence type="ECO:0000313" key="3">
    <source>
        <dbReference type="Proteomes" id="UP000186513"/>
    </source>
</evidence>
<dbReference type="InterPro" id="IPR018717">
    <property type="entry name" value="DUF2241"/>
</dbReference>
<dbReference type="OrthoDB" id="517867at2"/>
<protein>
    <recommendedName>
        <fullName evidence="1">DUF2241 domain-containing protein</fullName>
    </recommendedName>
</protein>
<dbReference type="AlphaFoldDB" id="A0A1K2HRY0"/>
<sequence>MTQAIRALDTLLATMTPVLNLGVYAFACLDAGRAPDQLPAIATLREQEGWTVVLPLDAARQHGLNVLFEAAWISLHVHSDLAAVGLTAAFAGALAEQGIACNVLAGAYHDHLFVPHAEAEAAMAALLALQARHST</sequence>
<dbReference type="Proteomes" id="UP000186513">
    <property type="component" value="Unassembled WGS sequence"/>
</dbReference>
<dbReference type="SUPFAM" id="SSF55021">
    <property type="entry name" value="ACT-like"/>
    <property type="match status" value="2"/>
</dbReference>
<dbReference type="RefSeq" id="WP_072429815.1">
    <property type="nucleotide sequence ID" value="NZ_FPKR01000014.1"/>
</dbReference>
<keyword evidence="3" id="KW-1185">Reference proteome</keyword>